<dbReference type="InterPro" id="IPR016181">
    <property type="entry name" value="Acyl_CoA_acyltransferase"/>
</dbReference>
<dbReference type="Gene3D" id="3.40.630.30">
    <property type="match status" value="1"/>
</dbReference>
<sequence>MAMSHSSLIPASEFSTAPAMEFAGVRLEQLAASHAPDLAEVVAAGRLDEDWFATTPPAQQVEANIAQRLDSQAAGTMAPFAIIDTSAGKAVGATAYLNIDAANRRVEIGSTFLAVAAQGTGINPAAKYLLLRRAFEVLGCYSVAFCTHWHNEASRAAIARLGAKQDGVLRNHKYDPATGTLRDTVVFSILPHEWPAVRTQLEARLRRHGRLG</sequence>
<dbReference type="AlphaFoldDB" id="A0A365YF45"/>
<proteinExistence type="predicted"/>
<dbReference type="InterPro" id="IPR000182">
    <property type="entry name" value="GNAT_dom"/>
</dbReference>
<organism evidence="2 3">
    <name type="scientific">Glutamicibacter soli</name>
    <dbReference type="NCBI Taxonomy" id="453836"/>
    <lineage>
        <taxon>Bacteria</taxon>
        <taxon>Bacillati</taxon>
        <taxon>Actinomycetota</taxon>
        <taxon>Actinomycetes</taxon>
        <taxon>Micrococcales</taxon>
        <taxon>Micrococcaceae</taxon>
        <taxon>Glutamicibacter</taxon>
    </lineage>
</organism>
<dbReference type="PANTHER" id="PTHR43610">
    <property type="entry name" value="BLL6696 PROTEIN"/>
    <property type="match status" value="1"/>
</dbReference>
<comment type="caution">
    <text evidence="2">The sequence shown here is derived from an EMBL/GenBank/DDBJ whole genome shotgun (WGS) entry which is preliminary data.</text>
</comment>
<dbReference type="PANTHER" id="PTHR43610:SF1">
    <property type="entry name" value="N-ACETYLTRANSFERASE DOMAIN-CONTAINING PROTEIN"/>
    <property type="match status" value="1"/>
</dbReference>
<evidence type="ECO:0000313" key="2">
    <source>
        <dbReference type="EMBL" id="RBM00644.1"/>
    </source>
</evidence>
<reference evidence="2 3" key="1">
    <citation type="submission" date="2018-01" db="EMBL/GenBank/DDBJ databases">
        <title>Glutamicibacter soli strain NHPC-3 Whole genome sequence and assembly.</title>
        <authorList>
            <person name="Choudhury P."/>
            <person name="Gupta D."/>
            <person name="Sengupta K."/>
            <person name="Jawed A."/>
            <person name="Sultana N."/>
            <person name="Saha P."/>
        </authorList>
    </citation>
    <scope>NUCLEOTIDE SEQUENCE [LARGE SCALE GENOMIC DNA]</scope>
    <source>
        <strain evidence="2 3">NHPC-3</strain>
    </source>
</reference>
<dbReference type="Pfam" id="PF13302">
    <property type="entry name" value="Acetyltransf_3"/>
    <property type="match status" value="1"/>
</dbReference>
<evidence type="ECO:0000259" key="1">
    <source>
        <dbReference type="PROSITE" id="PS51186"/>
    </source>
</evidence>
<feature type="domain" description="N-acetyltransferase" evidence="1">
    <location>
        <begin position="25"/>
        <end position="186"/>
    </location>
</feature>
<dbReference type="EMBL" id="POAF01000005">
    <property type="protein sequence ID" value="RBM00644.1"/>
    <property type="molecule type" value="Genomic_DNA"/>
</dbReference>
<evidence type="ECO:0000313" key="3">
    <source>
        <dbReference type="Proteomes" id="UP000252167"/>
    </source>
</evidence>
<protein>
    <submittedName>
        <fullName evidence="2">N-acetyltransferase</fullName>
    </submittedName>
</protein>
<dbReference type="Proteomes" id="UP000252167">
    <property type="component" value="Unassembled WGS sequence"/>
</dbReference>
<keyword evidence="2" id="KW-0808">Transferase</keyword>
<accession>A0A365YF45</accession>
<gene>
    <name evidence="2" type="ORF">C1H84_11960</name>
</gene>
<name>A0A365YF45_9MICC</name>
<dbReference type="GO" id="GO:0016747">
    <property type="term" value="F:acyltransferase activity, transferring groups other than amino-acyl groups"/>
    <property type="evidence" value="ECO:0007669"/>
    <property type="project" value="InterPro"/>
</dbReference>
<dbReference type="PROSITE" id="PS51186">
    <property type="entry name" value="GNAT"/>
    <property type="match status" value="1"/>
</dbReference>
<dbReference type="SUPFAM" id="SSF55729">
    <property type="entry name" value="Acyl-CoA N-acyltransferases (Nat)"/>
    <property type="match status" value="1"/>
</dbReference>
<keyword evidence="3" id="KW-1185">Reference proteome</keyword>